<dbReference type="AlphaFoldDB" id="G0GCV0"/>
<comment type="pathway">
    <text evidence="3">Glycan metabolism; N-glycan degradation.</text>
</comment>
<dbReference type="PANTHER" id="PTHR43730:SF1">
    <property type="entry name" value="BETA-MANNOSIDASE"/>
    <property type="match status" value="1"/>
</dbReference>
<name>G0GCV0_WINT7</name>
<feature type="domain" description="Glycoside hydrolase family 2 immunoglobulin-like beta-sandwich" evidence="13">
    <location>
        <begin position="195"/>
        <end position="287"/>
    </location>
</feature>
<evidence type="ECO:0000256" key="11">
    <source>
        <dbReference type="ARBA" id="ARBA00041069"/>
    </source>
</evidence>
<dbReference type="SUPFAM" id="SSF49303">
    <property type="entry name" value="beta-Galactosidase/glucuronidase domain"/>
    <property type="match status" value="2"/>
</dbReference>
<evidence type="ECO:0000259" key="13">
    <source>
        <dbReference type="Pfam" id="PF00703"/>
    </source>
</evidence>
<evidence type="ECO:0000256" key="9">
    <source>
        <dbReference type="ARBA" id="ARBA00023295"/>
    </source>
</evidence>
<comment type="subcellular location">
    <subcellularLocation>
        <location evidence="2">Secreted</location>
    </subcellularLocation>
</comment>
<protein>
    <recommendedName>
        <fullName evidence="11">Beta-mannosidase B</fullName>
        <ecNumber evidence="5">3.2.1.25</ecNumber>
    </recommendedName>
    <alternativeName>
        <fullName evidence="12">Mannanase B</fullName>
    </alternativeName>
</protein>
<evidence type="ECO:0000259" key="15">
    <source>
        <dbReference type="Pfam" id="PF17786"/>
    </source>
</evidence>
<dbReference type="SUPFAM" id="SSF49785">
    <property type="entry name" value="Galactose-binding domain-like"/>
    <property type="match status" value="1"/>
</dbReference>
<evidence type="ECO:0000256" key="3">
    <source>
        <dbReference type="ARBA" id="ARBA00004740"/>
    </source>
</evidence>
<dbReference type="GO" id="GO:0004567">
    <property type="term" value="F:beta-mannosidase activity"/>
    <property type="evidence" value="ECO:0007669"/>
    <property type="project" value="UniProtKB-EC"/>
</dbReference>
<evidence type="ECO:0000259" key="14">
    <source>
        <dbReference type="Pfam" id="PF17753"/>
    </source>
</evidence>
<reference evidence="17 18" key="1">
    <citation type="submission" date="2011-06" db="EMBL/GenBank/DDBJ databases">
        <title>The complete genome of Spirochaeta thermophila DSM 6578.</title>
        <authorList>
            <consortium name="US DOE Joint Genome Institute (JGI-PGF)"/>
            <person name="Lucas S."/>
            <person name="Lapidus A."/>
            <person name="Bruce D."/>
            <person name="Goodwin L."/>
            <person name="Pitluck S."/>
            <person name="Peters L."/>
            <person name="Kyrpides N."/>
            <person name="Mavromatis K."/>
            <person name="Ivanova N."/>
            <person name="Mikailova N."/>
            <person name="Pagani I."/>
            <person name="Chertkov O."/>
            <person name="Detter J.C."/>
            <person name="Tapia R."/>
            <person name="Han C."/>
            <person name="Land M."/>
            <person name="Hauser L."/>
            <person name="Markowitz V."/>
            <person name="Cheng J.-F."/>
            <person name="Hugenholtz P."/>
            <person name="Woyke T."/>
            <person name="Wu D."/>
            <person name="Spring S."/>
            <person name="Merkhoffer B."/>
            <person name="Schneider S."/>
            <person name="Klenk H.-P."/>
            <person name="Eisen J.A."/>
        </authorList>
    </citation>
    <scope>NUCLEOTIDE SEQUENCE [LARGE SCALE GENOMIC DNA]</scope>
    <source>
        <strain evidence="18">ATCC 700085 / DSM 6578 / Z-1203</strain>
    </source>
</reference>
<dbReference type="Proteomes" id="UP000007254">
    <property type="component" value="Chromosome"/>
</dbReference>
<keyword evidence="7 17" id="KW-0378">Hydrolase</keyword>
<evidence type="ECO:0000256" key="12">
    <source>
        <dbReference type="ARBA" id="ARBA00041614"/>
    </source>
</evidence>
<feature type="domain" description="Mannosidase Ig/CBM-like" evidence="15">
    <location>
        <begin position="646"/>
        <end position="730"/>
    </location>
</feature>
<dbReference type="Pfam" id="PF00703">
    <property type="entry name" value="Glyco_hydro_2"/>
    <property type="match status" value="1"/>
</dbReference>
<dbReference type="Gene3D" id="2.60.40.10">
    <property type="entry name" value="Immunoglobulins"/>
    <property type="match status" value="2"/>
</dbReference>
<evidence type="ECO:0000256" key="4">
    <source>
        <dbReference type="ARBA" id="ARBA00011738"/>
    </source>
</evidence>
<dbReference type="GO" id="GO:0006516">
    <property type="term" value="P:glycoprotein catabolic process"/>
    <property type="evidence" value="ECO:0007669"/>
    <property type="project" value="TreeGrafter"/>
</dbReference>
<evidence type="ECO:0000256" key="8">
    <source>
        <dbReference type="ARBA" id="ARBA00023180"/>
    </source>
</evidence>
<comment type="similarity">
    <text evidence="10">Belongs to the glycosyl hydrolase 2 family. Beta-mannosidase B subfamily.</text>
</comment>
<evidence type="ECO:0000313" key="17">
    <source>
        <dbReference type="EMBL" id="AEJ60519.1"/>
    </source>
</evidence>
<dbReference type="InterPro" id="IPR006102">
    <property type="entry name" value="Ig-like_GH2"/>
</dbReference>
<evidence type="ECO:0000256" key="5">
    <source>
        <dbReference type="ARBA" id="ARBA00012754"/>
    </source>
</evidence>
<feature type="domain" description="Beta-mannosidase-like galactose-binding" evidence="16">
    <location>
        <begin position="22"/>
        <end position="179"/>
    </location>
</feature>
<dbReference type="PANTHER" id="PTHR43730">
    <property type="entry name" value="BETA-MANNOSIDASE"/>
    <property type="match status" value="1"/>
</dbReference>
<evidence type="ECO:0000259" key="16">
    <source>
        <dbReference type="Pfam" id="PF22666"/>
    </source>
</evidence>
<proteinExistence type="inferred from homology"/>
<dbReference type="RefSeq" id="WP_014623920.1">
    <property type="nucleotide sequence ID" value="NC_017583.1"/>
</dbReference>
<sequence length="809" mass="92824">MKYIDLSGTWNLSCITRDLPEVLMEVPGDVHSALIQAGIIPDPYQGTNELEVQWVGREDWRLSTTVSLSEVPRGPVFFRAESIDTICEVLINGHSAGRGENMFLPVELRVGEYLREGENTIEVLIRSAERTAVERAGRLPYPIPHTSHPVQSPHRNLVRKAQCHAGWDWGPCLMVAGIYGGVGLIDASEGYIRCVHTDQRWEGDDCLLDIHVVFLSSEPGEIPLSISCAGVHHEAHVEVGEGSSTITRTLRIRSPERWWPAGYGPQRLYDLYVTLGSHQVHKRVGFRTVRLITDEDPHGSRFAFEVNGVEVFCKGANWIPQDALPSRETPDRARYLLESMREAHMNMVRVWGGGKYELDYFYDLCDQLGIMVWQDFMFACAMYPSDHEFLRLVEEEARYQVKRLKNHPSLVLWCGNNENLGAIGWFEETRANPARYLVDFDRLYEATIGRICDTLDPGRPYWPSSPSAGRDVYDYNWHDDSRGDMHYWDVWHGGKSFDAFYQVRPRFCSEFGFQSFPSLETIRTFCPEDQMNPTSPVMEHHQRSPKGNRVIIESMARYFRFPESPEAFLYLSQVQQAYGIQHAVEYWRALRPRNMGILYWQLNDNWPVASWSSIEYTGRWKPLHYVVGRAFAPVHTAAFMKTPRILTVVVYNDTREPLPGRLSATFYDFEGKEKNRIEWEVCLEGEAASIIEQVPLDRQGIDPHRTFVRLGLELENGMRTSNTHFLSLPKQCPLARAVVHTTVEGDRITLTTDAPAFFVVLDHPGGRFSDNCLHLLPGEERNIRFIPREEGITLDPSRVSVMHLRETYR</sequence>
<comment type="subunit">
    <text evidence="4">Homodimer.</text>
</comment>
<dbReference type="OrthoDB" id="9801077at2"/>
<evidence type="ECO:0000256" key="1">
    <source>
        <dbReference type="ARBA" id="ARBA00000829"/>
    </source>
</evidence>
<dbReference type="EMBL" id="CP002903">
    <property type="protein sequence ID" value="AEJ60519.1"/>
    <property type="molecule type" value="Genomic_DNA"/>
</dbReference>
<dbReference type="EC" id="3.2.1.25" evidence="5"/>
<dbReference type="HOGENOM" id="CLU_005015_3_2_12"/>
<comment type="catalytic activity">
    <reaction evidence="1">
        <text>Hydrolysis of terminal, non-reducing beta-D-mannose residues in beta-D-mannosides.</text>
        <dbReference type="EC" id="3.2.1.25"/>
    </reaction>
</comment>
<evidence type="ECO:0000256" key="10">
    <source>
        <dbReference type="ARBA" id="ARBA00038429"/>
    </source>
</evidence>
<organism evidence="17 18">
    <name type="scientific">Winmispira thermophila (strain ATCC 700085 / DSM 6578 / Z-1203)</name>
    <name type="common">Spirochaeta thermophila</name>
    <dbReference type="NCBI Taxonomy" id="869211"/>
    <lineage>
        <taxon>Bacteria</taxon>
        <taxon>Pseudomonadati</taxon>
        <taxon>Spirochaetota</taxon>
        <taxon>Spirochaetia</taxon>
        <taxon>Winmispirales</taxon>
        <taxon>Winmispiraceae</taxon>
        <taxon>Winmispira</taxon>
    </lineage>
</organism>
<keyword evidence="9" id="KW-0326">Glycosidase</keyword>
<keyword evidence="18" id="KW-1185">Reference proteome</keyword>
<dbReference type="InterPro" id="IPR008979">
    <property type="entry name" value="Galactose-bd-like_sf"/>
</dbReference>
<dbReference type="SUPFAM" id="SSF51445">
    <property type="entry name" value="(Trans)glycosidases"/>
    <property type="match status" value="1"/>
</dbReference>
<gene>
    <name evidence="17" type="ordered locus">Spith_0233</name>
</gene>
<evidence type="ECO:0000313" key="18">
    <source>
        <dbReference type="Proteomes" id="UP000007254"/>
    </source>
</evidence>
<dbReference type="GO" id="GO:0005975">
    <property type="term" value="P:carbohydrate metabolic process"/>
    <property type="evidence" value="ECO:0007669"/>
    <property type="project" value="InterPro"/>
</dbReference>
<keyword evidence="8" id="KW-0325">Glycoprotein</keyword>
<dbReference type="InterPro" id="IPR054593">
    <property type="entry name" value="Beta-mannosidase-like_N2"/>
</dbReference>
<feature type="domain" description="Beta-mannosidase Ig-fold" evidence="14">
    <location>
        <begin position="739"/>
        <end position="806"/>
    </location>
</feature>
<evidence type="ECO:0000256" key="2">
    <source>
        <dbReference type="ARBA" id="ARBA00004613"/>
    </source>
</evidence>
<evidence type="ECO:0000256" key="6">
    <source>
        <dbReference type="ARBA" id="ARBA00022525"/>
    </source>
</evidence>
<dbReference type="FunFam" id="3.20.20.80:FF:000050">
    <property type="entry name" value="Beta-mannosidase B"/>
    <property type="match status" value="1"/>
</dbReference>
<evidence type="ECO:0000256" key="7">
    <source>
        <dbReference type="ARBA" id="ARBA00022801"/>
    </source>
</evidence>
<dbReference type="Pfam" id="PF17786">
    <property type="entry name" value="Mannosidase_ig"/>
    <property type="match status" value="1"/>
</dbReference>
<dbReference type="GO" id="GO:0005576">
    <property type="term" value="C:extracellular region"/>
    <property type="evidence" value="ECO:0007669"/>
    <property type="project" value="UniProtKB-SubCell"/>
</dbReference>
<dbReference type="Pfam" id="PF22666">
    <property type="entry name" value="Glyco_hydro_2_N2"/>
    <property type="match status" value="1"/>
</dbReference>
<dbReference type="Pfam" id="PF17753">
    <property type="entry name" value="Ig_mannosidase"/>
    <property type="match status" value="1"/>
</dbReference>
<dbReference type="STRING" id="869211.Spith_0233"/>
<dbReference type="InterPro" id="IPR036156">
    <property type="entry name" value="Beta-gal/glucu_dom_sf"/>
</dbReference>
<dbReference type="InterPro" id="IPR050887">
    <property type="entry name" value="Beta-mannosidase_GH2"/>
</dbReference>
<keyword evidence="6" id="KW-0964">Secreted</keyword>
<dbReference type="InterPro" id="IPR013783">
    <property type="entry name" value="Ig-like_fold"/>
</dbReference>
<accession>G0GCV0</accession>
<dbReference type="KEGG" id="stq:Spith_0233"/>
<dbReference type="InterPro" id="IPR041447">
    <property type="entry name" value="Mannosidase_ig"/>
</dbReference>
<dbReference type="Gene3D" id="2.60.120.260">
    <property type="entry name" value="Galactose-binding domain-like"/>
    <property type="match status" value="1"/>
</dbReference>
<dbReference type="InterPro" id="IPR017853">
    <property type="entry name" value="GH"/>
</dbReference>
<dbReference type="InterPro" id="IPR041625">
    <property type="entry name" value="Beta-mannosidase_Ig"/>
</dbReference>
<dbReference type="Gene3D" id="3.20.20.80">
    <property type="entry name" value="Glycosidases"/>
    <property type="match status" value="1"/>
</dbReference>